<dbReference type="Proteomes" id="UP000003729">
    <property type="component" value="Unassembled WGS sequence"/>
</dbReference>
<evidence type="ECO:0000313" key="2">
    <source>
        <dbReference type="Proteomes" id="UP000003729"/>
    </source>
</evidence>
<gene>
    <name evidence="1" type="ORF">PROVALCAL_02148</name>
</gene>
<evidence type="ECO:0000313" key="1">
    <source>
        <dbReference type="EMBL" id="EEB45775.1"/>
    </source>
</evidence>
<comment type="caution">
    <text evidence="1">The sequence shown here is derived from an EMBL/GenBank/DDBJ whole genome shotgun (WGS) entry which is preliminary data.</text>
</comment>
<name>B6XFL7_9GAMM</name>
<reference evidence="1 2" key="2">
    <citation type="submission" date="2008-10" db="EMBL/GenBank/DDBJ databases">
        <authorList>
            <person name="Fulton L."/>
            <person name="Clifton S."/>
            <person name="Fulton B."/>
            <person name="Xu J."/>
            <person name="Minx P."/>
            <person name="Pepin K.H."/>
            <person name="Johnson M."/>
            <person name="Bhonagiri V."/>
            <person name="Nash W.E."/>
            <person name="Mardis E.R."/>
            <person name="Wilson R.K."/>
        </authorList>
    </citation>
    <scope>NUCLEOTIDE SEQUENCE [LARGE SCALE GENOMIC DNA]</scope>
    <source>
        <strain evidence="1 2">DSM 30120</strain>
    </source>
</reference>
<accession>B6XFL7</accession>
<dbReference type="EMBL" id="ABXW01000047">
    <property type="protein sequence ID" value="EEB45775.1"/>
    <property type="molecule type" value="Genomic_DNA"/>
</dbReference>
<sequence length="40" mass="4491">MLTDSELQTLLHECALFSITTNTTNIMTTNKTKLQSKAFT</sequence>
<reference evidence="1 2" key="1">
    <citation type="submission" date="2008-10" db="EMBL/GenBank/DDBJ databases">
        <title>Draft genome sequence of Providencia alcalifaciens (DSM 30120).</title>
        <authorList>
            <person name="Sudarsanam P."/>
            <person name="Ley R."/>
            <person name="Guruge J."/>
            <person name="Turnbaugh P.J."/>
            <person name="Mahowald M."/>
            <person name="Liep D."/>
            <person name="Gordon J."/>
        </authorList>
    </citation>
    <scope>NUCLEOTIDE SEQUENCE [LARGE SCALE GENOMIC DNA]</scope>
    <source>
        <strain evidence="1 2">DSM 30120</strain>
    </source>
</reference>
<protein>
    <submittedName>
        <fullName evidence="1">Uncharacterized protein</fullName>
    </submittedName>
</protein>
<proteinExistence type="predicted"/>
<dbReference type="AlphaFoldDB" id="B6XFL7"/>
<organism evidence="1 2">
    <name type="scientific">Providencia alcalifaciens DSM 30120</name>
    <dbReference type="NCBI Taxonomy" id="520999"/>
    <lineage>
        <taxon>Bacteria</taxon>
        <taxon>Pseudomonadati</taxon>
        <taxon>Pseudomonadota</taxon>
        <taxon>Gammaproteobacteria</taxon>
        <taxon>Enterobacterales</taxon>
        <taxon>Morganellaceae</taxon>
        <taxon>Providencia</taxon>
    </lineage>
</organism>